<dbReference type="Proteomes" id="UP001347796">
    <property type="component" value="Unassembled WGS sequence"/>
</dbReference>
<protein>
    <submittedName>
        <fullName evidence="2">Uncharacterized protein</fullName>
    </submittedName>
</protein>
<proteinExistence type="predicted"/>
<feature type="region of interest" description="Disordered" evidence="1">
    <location>
        <begin position="244"/>
        <end position="306"/>
    </location>
</feature>
<comment type="caution">
    <text evidence="2">The sequence shown here is derived from an EMBL/GenBank/DDBJ whole genome shotgun (WGS) entry which is preliminary data.</text>
</comment>
<feature type="compositionally biased region" description="Polar residues" evidence="1">
    <location>
        <begin position="293"/>
        <end position="306"/>
    </location>
</feature>
<evidence type="ECO:0000313" key="3">
    <source>
        <dbReference type="Proteomes" id="UP001347796"/>
    </source>
</evidence>
<gene>
    <name evidence="2" type="ORF">SNE40_008037</name>
</gene>
<sequence>MVGEKIRVIEHIYRNHVSLDRCPFYCQLCSFRTTKLKELQKHTVHYQPHIKKLEEAKKRGDISREDPAWLICSANPYVLQDTDFTKMSSEASKIYWESKGKTQPISNQQPTPAANTPSTAIMEENFILTDFLGLDLDYATLANTPPPVIQQKSFLLSTPIIKPITPVVTPRKKPTVVTTPSKVEDIQIMQDPEIVRSLKRLDEAVTYNNSLQCQQINLFRQQNDYLSRLAGAMESCVKEVAKMREEREQRETERREEKRREEERAERRAEERKREERSRMERPREEERRPYYCSNNASYNNVNRRR</sequence>
<evidence type="ECO:0000313" key="2">
    <source>
        <dbReference type="EMBL" id="KAK6185901.1"/>
    </source>
</evidence>
<evidence type="ECO:0000256" key="1">
    <source>
        <dbReference type="SAM" id="MobiDB-lite"/>
    </source>
</evidence>
<dbReference type="EMBL" id="JAZGQO010000006">
    <property type="protein sequence ID" value="KAK6185901.1"/>
    <property type="molecule type" value="Genomic_DNA"/>
</dbReference>
<keyword evidence="3" id="KW-1185">Reference proteome</keyword>
<name>A0AAN8JYW5_PATCE</name>
<accession>A0AAN8JYW5</accession>
<reference evidence="2 3" key="1">
    <citation type="submission" date="2024-01" db="EMBL/GenBank/DDBJ databases">
        <title>The genome of the rayed Mediterranean limpet Patella caerulea (Linnaeus, 1758).</title>
        <authorList>
            <person name="Anh-Thu Weber A."/>
            <person name="Halstead-Nussloch G."/>
        </authorList>
    </citation>
    <scope>NUCLEOTIDE SEQUENCE [LARGE SCALE GENOMIC DNA]</scope>
    <source>
        <strain evidence="2">AATW-2023a</strain>
        <tissue evidence="2">Whole specimen</tissue>
    </source>
</reference>
<feature type="compositionally biased region" description="Basic and acidic residues" evidence="1">
    <location>
        <begin position="244"/>
        <end position="290"/>
    </location>
</feature>
<dbReference type="AlphaFoldDB" id="A0AAN8JYW5"/>
<organism evidence="2 3">
    <name type="scientific">Patella caerulea</name>
    <name type="common">Rayed Mediterranean limpet</name>
    <dbReference type="NCBI Taxonomy" id="87958"/>
    <lineage>
        <taxon>Eukaryota</taxon>
        <taxon>Metazoa</taxon>
        <taxon>Spiralia</taxon>
        <taxon>Lophotrochozoa</taxon>
        <taxon>Mollusca</taxon>
        <taxon>Gastropoda</taxon>
        <taxon>Patellogastropoda</taxon>
        <taxon>Patelloidea</taxon>
        <taxon>Patellidae</taxon>
        <taxon>Patella</taxon>
    </lineage>
</organism>